<protein>
    <submittedName>
        <fullName evidence="2">Uncharacterized protein</fullName>
    </submittedName>
</protein>
<accession>A0A554VME0</accession>
<dbReference type="OrthoDB" id="1163763at2"/>
<evidence type="ECO:0000313" key="3">
    <source>
        <dbReference type="Proteomes" id="UP000318833"/>
    </source>
</evidence>
<sequence length="68" mass="7215">MYSKILTVKGVQQLTKKEQSNIIGSRSSQCNSNGSGSTGESCTNASQCTPLLPGFPVFCFRGCCLSAY</sequence>
<reference evidence="2 3" key="1">
    <citation type="submission" date="2019-07" db="EMBL/GenBank/DDBJ databases">
        <title>The draft genome sequence of Aquimarina algiphila M91.</title>
        <authorList>
            <person name="Meng X."/>
        </authorList>
    </citation>
    <scope>NUCLEOTIDE SEQUENCE [LARGE SCALE GENOMIC DNA]</scope>
    <source>
        <strain evidence="2 3">M91</strain>
    </source>
</reference>
<evidence type="ECO:0000313" key="2">
    <source>
        <dbReference type="EMBL" id="TSE09471.1"/>
    </source>
</evidence>
<feature type="region of interest" description="Disordered" evidence="1">
    <location>
        <begin position="24"/>
        <end position="43"/>
    </location>
</feature>
<proteinExistence type="predicted"/>
<keyword evidence="3" id="KW-1185">Reference proteome</keyword>
<dbReference type="AlphaFoldDB" id="A0A554VME0"/>
<dbReference type="EMBL" id="VLNR01000013">
    <property type="protein sequence ID" value="TSE09471.1"/>
    <property type="molecule type" value="Genomic_DNA"/>
</dbReference>
<evidence type="ECO:0000256" key="1">
    <source>
        <dbReference type="SAM" id="MobiDB-lite"/>
    </source>
</evidence>
<dbReference type="RefSeq" id="WP_109439227.1">
    <property type="nucleotide sequence ID" value="NZ_CANLFO010000015.1"/>
</dbReference>
<name>A0A554VME0_9FLAO</name>
<comment type="caution">
    <text evidence="2">The sequence shown here is derived from an EMBL/GenBank/DDBJ whole genome shotgun (WGS) entry which is preliminary data.</text>
</comment>
<dbReference type="Proteomes" id="UP000318833">
    <property type="component" value="Unassembled WGS sequence"/>
</dbReference>
<gene>
    <name evidence="2" type="ORF">FOF46_08165</name>
</gene>
<organism evidence="2 3">
    <name type="scientific">Aquimarina algiphila</name>
    <dbReference type="NCBI Taxonomy" id="2047982"/>
    <lineage>
        <taxon>Bacteria</taxon>
        <taxon>Pseudomonadati</taxon>
        <taxon>Bacteroidota</taxon>
        <taxon>Flavobacteriia</taxon>
        <taxon>Flavobacteriales</taxon>
        <taxon>Flavobacteriaceae</taxon>
        <taxon>Aquimarina</taxon>
    </lineage>
</organism>